<proteinExistence type="predicted"/>
<dbReference type="PANTHER" id="PTHR30037">
    <property type="entry name" value="DNA-3-METHYLADENINE GLYCOSYLASE 1"/>
    <property type="match status" value="1"/>
</dbReference>
<evidence type="ECO:0000313" key="2">
    <source>
        <dbReference type="Proteomes" id="UP000271227"/>
    </source>
</evidence>
<accession>A0A3M0CEE6</accession>
<dbReference type="InterPro" id="IPR005019">
    <property type="entry name" value="Adenine_glyco"/>
</dbReference>
<dbReference type="GO" id="GO:0008725">
    <property type="term" value="F:DNA-3-methyladenine glycosylase activity"/>
    <property type="evidence" value="ECO:0007669"/>
    <property type="project" value="InterPro"/>
</dbReference>
<keyword evidence="2" id="KW-1185">Reference proteome</keyword>
<dbReference type="PANTHER" id="PTHR30037:SF3">
    <property type="entry name" value="BLR0857 PROTEIN"/>
    <property type="match status" value="1"/>
</dbReference>
<comment type="caution">
    <text evidence="1">The sequence shown here is derived from an EMBL/GenBank/DDBJ whole genome shotgun (WGS) entry which is preliminary data.</text>
</comment>
<dbReference type="OrthoDB" id="9795156at2"/>
<dbReference type="Pfam" id="PF03352">
    <property type="entry name" value="Adenine_glyco"/>
    <property type="match status" value="1"/>
</dbReference>
<dbReference type="Gene3D" id="1.10.340.30">
    <property type="entry name" value="Hypothetical protein, domain 2"/>
    <property type="match status" value="1"/>
</dbReference>
<dbReference type="InterPro" id="IPR052891">
    <property type="entry name" value="DNA-3mA_glycosylase"/>
</dbReference>
<dbReference type="Proteomes" id="UP000271227">
    <property type="component" value="Unassembled WGS sequence"/>
</dbReference>
<dbReference type="InParanoid" id="A0A3M0CEE6"/>
<dbReference type="RefSeq" id="WP_121938519.1">
    <property type="nucleotide sequence ID" value="NZ_REFR01000011.1"/>
</dbReference>
<dbReference type="AlphaFoldDB" id="A0A3M0CEE6"/>
<dbReference type="GO" id="GO:0006284">
    <property type="term" value="P:base-excision repair"/>
    <property type="evidence" value="ECO:0007669"/>
    <property type="project" value="InterPro"/>
</dbReference>
<dbReference type="EMBL" id="REFR01000011">
    <property type="protein sequence ID" value="RMB07722.1"/>
    <property type="molecule type" value="Genomic_DNA"/>
</dbReference>
<gene>
    <name evidence="1" type="ORF">BXY39_1810</name>
</gene>
<dbReference type="InterPro" id="IPR011257">
    <property type="entry name" value="DNA_glycosylase"/>
</dbReference>
<reference evidence="1 2" key="1">
    <citation type="submission" date="2018-10" db="EMBL/GenBank/DDBJ databases">
        <title>Genomic Encyclopedia of Archaeal and Bacterial Type Strains, Phase II (KMG-II): from individual species to whole genera.</title>
        <authorList>
            <person name="Goeker M."/>
        </authorList>
    </citation>
    <scope>NUCLEOTIDE SEQUENCE [LARGE SCALE GENOMIC DNA]</scope>
    <source>
        <strain evidence="1 2">DSM 25217</strain>
    </source>
</reference>
<sequence length="224" mass="24613">MVASFAPIYDAACKRKGGPQEVETLLARPKSPKSLAAIPDDRWLADMTRSVFQAGFSWKVIERKWDGFEAAFEEFNPTRWAFMSDEDMDGLLRDTRIVRNAAKIISVRDNAIFLEGLAEKHGSAGAFFAACPPEDYANLLLLLKKQASRLGGTSGQYFLRRVGVDGYILFRDVIAALVAAGIVDKAPSSQKAMAAVQNAFNIWMTETGRSLTELSRILALSTDG</sequence>
<evidence type="ECO:0000313" key="1">
    <source>
        <dbReference type="EMBL" id="RMB07722.1"/>
    </source>
</evidence>
<organism evidence="1 2">
    <name type="scientific">Eilatimonas milleporae</name>
    <dbReference type="NCBI Taxonomy" id="911205"/>
    <lineage>
        <taxon>Bacteria</taxon>
        <taxon>Pseudomonadati</taxon>
        <taxon>Pseudomonadota</taxon>
        <taxon>Alphaproteobacteria</taxon>
        <taxon>Kordiimonadales</taxon>
        <taxon>Kordiimonadaceae</taxon>
        <taxon>Eilatimonas</taxon>
    </lineage>
</organism>
<name>A0A3M0CEE6_9PROT</name>
<protein>
    <submittedName>
        <fullName evidence="1">DNA-3-methyladenine glycosylase I</fullName>
    </submittedName>
</protein>
<dbReference type="SUPFAM" id="SSF48150">
    <property type="entry name" value="DNA-glycosylase"/>
    <property type="match status" value="1"/>
</dbReference>